<evidence type="ECO:0000256" key="2">
    <source>
        <dbReference type="ARBA" id="ARBA00022598"/>
    </source>
</evidence>
<keyword evidence="8" id="KW-1185">Reference proteome</keyword>
<dbReference type="Gene3D" id="3.40.50.12780">
    <property type="entry name" value="N-terminal domain of ligase-like"/>
    <property type="match status" value="1"/>
</dbReference>
<dbReference type="SUPFAM" id="SSF56801">
    <property type="entry name" value="Acetyl-CoA synthetase-like"/>
    <property type="match status" value="1"/>
</dbReference>
<dbReference type="Gene3D" id="3.30.300.30">
    <property type="match status" value="1"/>
</dbReference>
<dbReference type="AlphaFoldDB" id="A0A1D2KGC6"/>
<evidence type="ECO:0000259" key="5">
    <source>
        <dbReference type="Pfam" id="PF00501"/>
    </source>
</evidence>
<dbReference type="GO" id="GO:0016405">
    <property type="term" value="F:CoA-ligase activity"/>
    <property type="evidence" value="ECO:0007669"/>
    <property type="project" value="UniProtKB-ARBA"/>
</dbReference>
<dbReference type="InterPro" id="IPR042099">
    <property type="entry name" value="ANL_N_sf"/>
</dbReference>
<dbReference type="InterPro" id="IPR051087">
    <property type="entry name" value="Mitochondrial_ACSM"/>
</dbReference>
<dbReference type="InterPro" id="IPR000873">
    <property type="entry name" value="AMP-dep_synth/lig_dom"/>
</dbReference>
<dbReference type="OrthoDB" id="9778383at2"/>
<keyword evidence="4" id="KW-0067">ATP-binding</keyword>
<dbReference type="Proteomes" id="UP000243591">
    <property type="component" value="Chromosome"/>
</dbReference>
<comment type="similarity">
    <text evidence="1">Belongs to the ATP-dependent AMP-binding enzyme family.</text>
</comment>
<dbReference type="FunFam" id="3.30.300.30:FF:000005">
    <property type="entry name" value="Acyl-coenzyme A synthetase ACSM5, mitochondrial"/>
    <property type="match status" value="1"/>
</dbReference>
<evidence type="ECO:0000313" key="7">
    <source>
        <dbReference type="EMBL" id="ATF25991.1"/>
    </source>
</evidence>
<dbReference type="GO" id="GO:0006633">
    <property type="term" value="P:fatty acid biosynthetic process"/>
    <property type="evidence" value="ECO:0007669"/>
    <property type="project" value="TreeGrafter"/>
</dbReference>
<evidence type="ECO:0000313" key="8">
    <source>
        <dbReference type="Proteomes" id="UP000243591"/>
    </source>
</evidence>
<evidence type="ECO:0000259" key="6">
    <source>
        <dbReference type="Pfam" id="PF13193"/>
    </source>
</evidence>
<evidence type="ECO:0000256" key="1">
    <source>
        <dbReference type="ARBA" id="ARBA00006432"/>
    </source>
</evidence>
<dbReference type="InterPro" id="IPR045851">
    <property type="entry name" value="AMP-bd_C_sf"/>
</dbReference>
<dbReference type="GO" id="GO:0004321">
    <property type="term" value="F:fatty-acyl-CoA synthase activity"/>
    <property type="evidence" value="ECO:0007669"/>
    <property type="project" value="TreeGrafter"/>
</dbReference>
<dbReference type="PROSITE" id="PS00455">
    <property type="entry name" value="AMP_BINDING"/>
    <property type="match status" value="1"/>
</dbReference>
<dbReference type="STRING" id="2756.BFR44_05805"/>
<proteinExistence type="inferred from homology"/>
<dbReference type="InterPro" id="IPR025110">
    <property type="entry name" value="AMP-bd_C"/>
</dbReference>
<name>A0A1D2KGC6_BROTH</name>
<dbReference type="GO" id="GO:0006637">
    <property type="term" value="P:acyl-CoA metabolic process"/>
    <property type="evidence" value="ECO:0007669"/>
    <property type="project" value="TreeGrafter"/>
</dbReference>
<feature type="domain" description="AMP-dependent synthetase/ligase" evidence="5">
    <location>
        <begin position="20"/>
        <end position="381"/>
    </location>
</feature>
<keyword evidence="3" id="KW-0547">Nucleotide-binding</keyword>
<protein>
    <submittedName>
        <fullName evidence="7">Acyl--CoA ligase</fullName>
    </submittedName>
</protein>
<dbReference type="PANTHER" id="PTHR43605">
    <property type="entry name" value="ACYL-COENZYME A SYNTHETASE"/>
    <property type="match status" value="1"/>
</dbReference>
<evidence type="ECO:0000256" key="4">
    <source>
        <dbReference type="ARBA" id="ARBA00022840"/>
    </source>
</evidence>
<dbReference type="PANTHER" id="PTHR43605:SF10">
    <property type="entry name" value="ACYL-COA SYNTHETASE MEDIUM CHAIN FAMILY MEMBER 3"/>
    <property type="match status" value="1"/>
</dbReference>
<gene>
    <name evidence="7" type="ORF">CNY62_06000</name>
</gene>
<accession>A0A1D2KGC6</accession>
<dbReference type="EMBL" id="CP023483">
    <property type="protein sequence ID" value="ATF25991.1"/>
    <property type="molecule type" value="Genomic_DNA"/>
</dbReference>
<dbReference type="GO" id="GO:0005524">
    <property type="term" value="F:ATP binding"/>
    <property type="evidence" value="ECO:0007669"/>
    <property type="project" value="UniProtKB-KW"/>
</dbReference>
<dbReference type="KEGG" id="bths:CNY62_06000"/>
<keyword evidence="2 7" id="KW-0436">Ligase</keyword>
<feature type="domain" description="AMP-binding enzyme C-terminal" evidence="6">
    <location>
        <begin position="432"/>
        <end position="510"/>
    </location>
</feature>
<dbReference type="RefSeq" id="WP_069119792.1">
    <property type="nucleotide sequence ID" value="NZ_CBCPHX010000004.1"/>
</dbReference>
<sequence>MELNDLLAPDNYNIVDDIEKYNSDKTALILEKDNGDVTKISYRSLLNKANQLANALVKKGVKKGDGFLVMMHRSIETYIAYIALWKVGAVISPGSEMLKAKDLKLRFELADIKGVISHHDYHEEVSKAAADCPELTLKISVGEKLTNWENFDLLSANENSNFTNIVTKSNDPALIGFTSGTTGNPKGVVHVHGWGFAHLRTASERWLDIRESDIVWATAGPGWQKWIWTPFLSVLGRGATGFLYEGRFNAEKQLFLLEKHHINVLCCTPTEYRLIAKVEQLSRFTLPDLRSTVSAGEPLNREVIKIFNDQFGLKVRDGYGQTESTLIIGTLKDAEIRPGSMGQPLLPEFTHVIDDNGQRVKPGEVGDIAILRSYPALFKTYHKEPERLAKAIRGDYFVTGDRATYDDDNYFWFQGRNDDIIVSSGYTIGPFEVEDALTKHPAVKEVGVVASPHELRGAVVKAFIVLTENYTASDELVKELQDFTKKITAPYKYPRKISFVDELPKTNSGKIMRVVLREQEH</sequence>
<organism evidence="7 8">
    <name type="scientific">Brochothrix thermosphacta</name>
    <name type="common">Microbacterium thermosphactum</name>
    <dbReference type="NCBI Taxonomy" id="2756"/>
    <lineage>
        <taxon>Bacteria</taxon>
        <taxon>Bacillati</taxon>
        <taxon>Bacillota</taxon>
        <taxon>Bacilli</taxon>
        <taxon>Bacillales</taxon>
        <taxon>Listeriaceae</taxon>
        <taxon>Brochothrix</taxon>
    </lineage>
</organism>
<dbReference type="InterPro" id="IPR020845">
    <property type="entry name" value="AMP-binding_CS"/>
</dbReference>
<reference evidence="7 8" key="1">
    <citation type="submission" date="2017-09" db="EMBL/GenBank/DDBJ databases">
        <title>Complete Genome Sequences of Two Strains of the Meat Spoilage Bacterium Brochothrix thermosphacta Isolated from Ground Chicken.</title>
        <authorList>
            <person name="Paoli G.C."/>
            <person name="Wijey C."/>
            <person name="Chen C.-Y."/>
            <person name="Nguyen L."/>
            <person name="Yan X."/>
            <person name="Irwin P.L."/>
        </authorList>
    </citation>
    <scope>NUCLEOTIDE SEQUENCE [LARGE SCALE GENOMIC DNA]</scope>
    <source>
        <strain evidence="7 8">BI</strain>
    </source>
</reference>
<dbReference type="GO" id="GO:0015645">
    <property type="term" value="F:fatty acid ligase activity"/>
    <property type="evidence" value="ECO:0007669"/>
    <property type="project" value="TreeGrafter"/>
</dbReference>
<dbReference type="Pfam" id="PF00501">
    <property type="entry name" value="AMP-binding"/>
    <property type="match status" value="1"/>
</dbReference>
<dbReference type="Pfam" id="PF13193">
    <property type="entry name" value="AMP-binding_C"/>
    <property type="match status" value="1"/>
</dbReference>
<evidence type="ECO:0000256" key="3">
    <source>
        <dbReference type="ARBA" id="ARBA00022741"/>
    </source>
</evidence>